<protein>
    <recommendedName>
        <fullName evidence="5">AA9 family lytic polysaccharide monooxygenase</fullName>
        <ecNumber evidence="5">1.14.99.56</ecNumber>
    </recommendedName>
    <alternativeName>
        <fullName evidence="5">Endo-beta-1,4-glucanase</fullName>
    </alternativeName>
    <alternativeName>
        <fullName evidence="5">Glycosyl hydrolase 61 family protein</fullName>
    </alternativeName>
</protein>
<dbReference type="EMBL" id="ML986632">
    <property type="protein sequence ID" value="KAF2263084.1"/>
    <property type="molecule type" value="Genomic_DNA"/>
</dbReference>
<dbReference type="Pfam" id="PF03443">
    <property type="entry name" value="AA9"/>
    <property type="match status" value="1"/>
</dbReference>
<evidence type="ECO:0000256" key="6">
    <source>
        <dbReference type="SAM" id="SignalP"/>
    </source>
</evidence>
<dbReference type="PANTHER" id="PTHR33353">
    <property type="entry name" value="PUTATIVE (AFU_ORTHOLOGUE AFUA_1G12560)-RELATED"/>
    <property type="match status" value="1"/>
</dbReference>
<dbReference type="PANTHER" id="PTHR33353:SF2">
    <property type="entry name" value="ENDO-BETA-1,4-GLUCANASE D"/>
    <property type="match status" value="1"/>
</dbReference>
<keyword evidence="4 5" id="KW-1015">Disulfide bond</keyword>
<dbReference type="Proteomes" id="UP000800093">
    <property type="component" value="Unassembled WGS sequence"/>
</dbReference>
<dbReference type="InterPro" id="IPR005103">
    <property type="entry name" value="AA9_LPMO"/>
</dbReference>
<dbReference type="GO" id="GO:0030248">
    <property type="term" value="F:cellulose binding"/>
    <property type="evidence" value="ECO:0007669"/>
    <property type="project" value="UniProtKB-UniRule"/>
</dbReference>
<proteinExistence type="predicted"/>
<dbReference type="AlphaFoldDB" id="A0A9P4N5A9"/>
<keyword evidence="5" id="KW-0624">Polysaccharide degradation</keyword>
<evidence type="ECO:0000256" key="3">
    <source>
        <dbReference type="ARBA" id="ARBA00022525"/>
    </source>
</evidence>
<dbReference type="OrthoDB" id="3496539at2759"/>
<comment type="caution">
    <text evidence="8">The sequence shown here is derived from an EMBL/GenBank/DDBJ whole genome shotgun (WGS) entry which is preliminary data.</text>
</comment>
<evidence type="ECO:0000259" key="7">
    <source>
        <dbReference type="Pfam" id="PF03443"/>
    </source>
</evidence>
<gene>
    <name evidence="8" type="ORF">CC78DRAFT_605021</name>
</gene>
<keyword evidence="6" id="KW-0732">Signal</keyword>
<dbReference type="GO" id="GO:0005576">
    <property type="term" value="C:extracellular region"/>
    <property type="evidence" value="ECO:0007669"/>
    <property type="project" value="UniProtKB-SubCell"/>
</dbReference>
<feature type="domain" description="Auxiliary Activity family 9 catalytic" evidence="7">
    <location>
        <begin position="61"/>
        <end position="289"/>
    </location>
</feature>
<sequence>MMFRLSLATLVATIPWVQCHFTFVRIFHNGEWKEPLQYIRYLSPLYALCPSNARIRNKTNNFYEPSTNYAGMPERGYNNPTFFTDYPESVRCGRDNMAWATKTDVLKIKAGDTLEVAHQRYEPPDWRDNQWYNCPNRRGACDPPTAYMDINHPGPFLVHLSKVPEGEDVRSYDGSGDWVKIHTLGMEYRENNTKTPVFWIPWNNQQEPARFVFNVPPQTPAGQYLMRLDIIWSGFIPQGDGTFPPILGQMYPSCAQIEIESDSSGPLPRGVRIPEIFSPNSTGMTTSLAMYRNTALDQDYEYPGGPIWDGEKLNTDKPAV</sequence>
<dbReference type="Gene3D" id="2.70.50.70">
    <property type="match status" value="1"/>
</dbReference>
<keyword evidence="5" id="KW-0119">Carbohydrate metabolism</keyword>
<dbReference type="EC" id="1.14.99.56" evidence="5"/>
<reference evidence="9" key="1">
    <citation type="journal article" date="2020" name="Stud. Mycol.">
        <title>101 Dothideomycetes genomes: A test case for predicting lifestyles and emergence of pathogens.</title>
        <authorList>
            <person name="Haridas S."/>
            <person name="Albert R."/>
            <person name="Binder M."/>
            <person name="Bloem J."/>
            <person name="LaButti K."/>
            <person name="Salamov A."/>
            <person name="Andreopoulos B."/>
            <person name="Baker S."/>
            <person name="Barry K."/>
            <person name="Bills G."/>
            <person name="Bluhm B."/>
            <person name="Cannon C."/>
            <person name="Castanera R."/>
            <person name="Culley D."/>
            <person name="Daum C."/>
            <person name="Ezra D."/>
            <person name="Gonzalez J."/>
            <person name="Henrissat B."/>
            <person name="Kuo A."/>
            <person name="Liang C."/>
            <person name="Lipzen A."/>
            <person name="Lutzoni F."/>
            <person name="Magnuson J."/>
            <person name="Mondo S."/>
            <person name="Nolan M."/>
            <person name="Ohm R."/>
            <person name="Pangilinan J."/>
            <person name="Park H.-J."/>
            <person name="Ramirez L."/>
            <person name="Alfaro M."/>
            <person name="Sun H."/>
            <person name="Tritt A."/>
            <person name="Yoshinaga Y."/>
            <person name="Zwiers L.-H."/>
            <person name="Turgeon B."/>
            <person name="Goodwin S."/>
            <person name="Spatafora J."/>
            <person name="Crous P."/>
            <person name="Grigoriev I."/>
        </authorList>
    </citation>
    <scope>NUCLEOTIDE SEQUENCE [LARGE SCALE GENOMIC DNA]</scope>
    <source>
        <strain evidence="9">CBS 304.66</strain>
    </source>
</reference>
<dbReference type="InterPro" id="IPR049892">
    <property type="entry name" value="AA9"/>
</dbReference>
<dbReference type="GO" id="GO:0008810">
    <property type="term" value="F:cellulase activity"/>
    <property type="evidence" value="ECO:0007669"/>
    <property type="project" value="UniProtKB-UniRule"/>
</dbReference>
<keyword evidence="5" id="KW-0136">Cellulose degradation</keyword>
<name>A0A9P4N5A9_9PLEO</name>
<evidence type="ECO:0000256" key="4">
    <source>
        <dbReference type="ARBA" id="ARBA00023157"/>
    </source>
</evidence>
<evidence type="ECO:0000256" key="2">
    <source>
        <dbReference type="ARBA" id="ARBA00004613"/>
    </source>
</evidence>
<comment type="domain">
    <text evidence="5">Has a modular structure: an endo-beta-1,4-glucanase catalytic module at the N-terminus, a linker rich in serines and threonines, and a C-terminal carbohydrate-binding module (CBM).</text>
</comment>
<evidence type="ECO:0000313" key="9">
    <source>
        <dbReference type="Proteomes" id="UP000800093"/>
    </source>
</evidence>
<accession>A0A9P4N5A9</accession>
<comment type="subcellular location">
    <subcellularLocation>
        <location evidence="2 5">Secreted</location>
    </subcellularLocation>
</comment>
<feature type="signal peptide" evidence="6">
    <location>
        <begin position="1"/>
        <end position="19"/>
    </location>
</feature>
<dbReference type="GO" id="GO:0030245">
    <property type="term" value="P:cellulose catabolic process"/>
    <property type="evidence" value="ECO:0007669"/>
    <property type="project" value="UniProtKB-UniRule"/>
</dbReference>
<comment type="catalytic activity">
    <reaction evidence="5">
        <text>[(1-&gt;4)-beta-D-glucosyl]n+m + reduced acceptor + O2 = 4-dehydro-beta-D-glucosyl-[(1-&gt;4)-beta-D-glucosyl]n-1 + [(1-&gt;4)-beta-D-glucosyl]m + acceptor + H2O.</text>
        <dbReference type="EC" id="1.14.99.56"/>
    </reaction>
</comment>
<evidence type="ECO:0000313" key="8">
    <source>
        <dbReference type="EMBL" id="KAF2263084.1"/>
    </source>
</evidence>
<evidence type="ECO:0000256" key="1">
    <source>
        <dbReference type="ARBA" id="ARBA00001973"/>
    </source>
</evidence>
<comment type="cofactor">
    <cofactor evidence="1">
        <name>Cu(2+)</name>
        <dbReference type="ChEBI" id="CHEBI:29036"/>
    </cofactor>
</comment>
<evidence type="ECO:0000256" key="5">
    <source>
        <dbReference type="RuleBase" id="RU368122"/>
    </source>
</evidence>
<organism evidence="8 9">
    <name type="scientific">Lojkania enalia</name>
    <dbReference type="NCBI Taxonomy" id="147567"/>
    <lineage>
        <taxon>Eukaryota</taxon>
        <taxon>Fungi</taxon>
        <taxon>Dikarya</taxon>
        <taxon>Ascomycota</taxon>
        <taxon>Pezizomycotina</taxon>
        <taxon>Dothideomycetes</taxon>
        <taxon>Pleosporomycetidae</taxon>
        <taxon>Pleosporales</taxon>
        <taxon>Pleosporales incertae sedis</taxon>
        <taxon>Lojkania</taxon>
    </lineage>
</organism>
<comment type="function">
    <text evidence="5">Lytic polysaccharide monooxygenase (LMPO) that depolymerizes crystalline and amorphous polysaccharides via the oxidation of scissile alpha- or beta-(1-4)-glycosidic bonds, yielding C1 and/or C4 oxidation products. Catalysis by LPMOs requires the reduction of the active-site copper from Cu(II) to Cu(I) by a reducing agent and H(2)O(2) or O(2) as a cosubstrate.</text>
</comment>
<keyword evidence="3 5" id="KW-0964">Secreted</keyword>
<keyword evidence="9" id="KW-1185">Reference proteome</keyword>
<feature type="chain" id="PRO_5040124493" description="AA9 family lytic polysaccharide monooxygenase" evidence="6">
    <location>
        <begin position="20"/>
        <end position="320"/>
    </location>
</feature>